<sequence length="614" mass="69758">MSFQNVRKASQEKAQGLLLPSLQSPQPSVSVSSSVSIAGSAHTADKTTLMDFLGQFDKDRPEHHDTVSGASQHEEVEKSGPEEPSEKEEAKIEESATATNPIEPGPEESKQESGTATEKASDSENRASEQNFADEETSVSLEHITSTSYGEGQVLNDTSDSEEGEEELKASQKVEVPKSKKQDDKKLPTDYPNPPTSNKKSVVFDFQKFLTMFKNKQCEPIHKYLRSFLTQFSQRTWTVDEQVKLIKDFEAFLYDKLLQYYPFNTIQDELELDNCKEGLEKLVLTRLYSQVFAPATPKPKQSPQQREDLLKDRKYHTSLKLYDWIHPRHLDIPVSLGLESNFVKLASGEINKINNYKSPRDKIICILNCCKIIFGLIRQQQKMHQIEENADSFVPLLIYVLLQAKPKYLYSNLQYIERFRLEEFLVGETSYYVSTLEIACNFIIDLDRDKLTIEDEEFDEQLALAKQRLEKQKEEKKQRNEQKGANDILSPIPKKLTELIGSNSNESPSQVLTKSAEMMKQSISSSLNNLFQTSPSPSETPAKQELIDIKKLSLEEHEHQETMRKQREETTDALVSMFPNLDRELITDVVASKARTEGGGNIGDCVDALLELSH</sequence>
<evidence type="ECO:0000256" key="3">
    <source>
        <dbReference type="SAM" id="MobiDB-lite"/>
    </source>
</evidence>
<dbReference type="Gene3D" id="1.20.1050.80">
    <property type="entry name" value="VPS9 domain"/>
    <property type="match status" value="1"/>
</dbReference>
<dbReference type="InterPro" id="IPR045046">
    <property type="entry name" value="Vps9-like"/>
</dbReference>
<dbReference type="OrthoDB" id="300289at2759"/>
<dbReference type="Gene3D" id="1.10.8.10">
    <property type="entry name" value="DNA helicase RuvA subunit, C-terminal domain"/>
    <property type="match status" value="1"/>
</dbReference>
<feature type="coiled-coil region" evidence="2">
    <location>
        <begin position="455"/>
        <end position="486"/>
    </location>
</feature>
<evidence type="ECO:0000313" key="5">
    <source>
        <dbReference type="Proteomes" id="UP000788993"/>
    </source>
</evidence>
<dbReference type="PROSITE" id="PS51205">
    <property type="entry name" value="VPS9"/>
    <property type="match status" value="1"/>
</dbReference>
<protein>
    <submittedName>
        <fullName evidence="4">Uncharacterized protein</fullName>
    </submittedName>
</protein>
<gene>
    <name evidence="4" type="ORF">OGATHE_003697</name>
</gene>
<dbReference type="InterPro" id="IPR037191">
    <property type="entry name" value="VPS9_dom_sf"/>
</dbReference>
<dbReference type="Pfam" id="PF02204">
    <property type="entry name" value="VPS9"/>
    <property type="match status" value="1"/>
</dbReference>
<dbReference type="SMART" id="SM00546">
    <property type="entry name" value="CUE"/>
    <property type="match status" value="1"/>
</dbReference>
<dbReference type="GO" id="GO:0030139">
    <property type="term" value="C:endocytic vesicle"/>
    <property type="evidence" value="ECO:0007669"/>
    <property type="project" value="TreeGrafter"/>
</dbReference>
<keyword evidence="5" id="KW-1185">Reference proteome</keyword>
<dbReference type="GO" id="GO:0043130">
    <property type="term" value="F:ubiquitin binding"/>
    <property type="evidence" value="ECO:0007669"/>
    <property type="project" value="InterPro"/>
</dbReference>
<evidence type="ECO:0000256" key="2">
    <source>
        <dbReference type="SAM" id="Coils"/>
    </source>
</evidence>
<feature type="compositionally biased region" description="Basic and acidic residues" evidence="3">
    <location>
        <begin position="56"/>
        <end position="81"/>
    </location>
</feature>
<dbReference type="Pfam" id="PF18151">
    <property type="entry name" value="DUF5601"/>
    <property type="match status" value="1"/>
</dbReference>
<reference evidence="4" key="1">
    <citation type="journal article" date="2021" name="Open Biol.">
        <title>Shared evolutionary footprints suggest mitochondrial oxidative damage underlies multiple complex I losses in fungi.</title>
        <authorList>
            <person name="Schikora-Tamarit M.A."/>
            <person name="Marcet-Houben M."/>
            <person name="Nosek J."/>
            <person name="Gabaldon T."/>
        </authorList>
    </citation>
    <scope>NUCLEOTIDE SEQUENCE</scope>
    <source>
        <strain evidence="4">NCAIM Y.01608</strain>
    </source>
</reference>
<dbReference type="InterPro" id="IPR041545">
    <property type="entry name" value="DUF5601"/>
</dbReference>
<dbReference type="InterPro" id="IPR009060">
    <property type="entry name" value="UBA-like_sf"/>
</dbReference>
<dbReference type="Gene3D" id="1.10.246.120">
    <property type="match status" value="1"/>
</dbReference>
<dbReference type="PANTHER" id="PTHR23101:SF25">
    <property type="entry name" value="GTPASE-ACTIVATING PROTEIN AND VPS9 DOMAIN-CONTAINING PROTEIN 1"/>
    <property type="match status" value="1"/>
</dbReference>
<feature type="compositionally biased region" description="Basic and acidic residues" evidence="3">
    <location>
        <begin position="167"/>
        <end position="188"/>
    </location>
</feature>
<feature type="compositionally biased region" description="Polar residues" evidence="3">
    <location>
        <begin position="138"/>
        <end position="158"/>
    </location>
</feature>
<dbReference type="GO" id="GO:0031267">
    <property type="term" value="F:small GTPase binding"/>
    <property type="evidence" value="ECO:0007669"/>
    <property type="project" value="TreeGrafter"/>
</dbReference>
<accession>A0A1B7SET9</accession>
<comment type="caution">
    <text evidence="4">The sequence shown here is derived from an EMBL/GenBank/DDBJ whole genome shotgun (WGS) entry which is preliminary data.</text>
</comment>
<dbReference type="SMART" id="SM00167">
    <property type="entry name" value="VPS9"/>
    <property type="match status" value="1"/>
</dbReference>
<organism evidence="4 5">
    <name type="scientific">Ogataea polymorpha</name>
    <dbReference type="NCBI Taxonomy" id="460523"/>
    <lineage>
        <taxon>Eukaryota</taxon>
        <taxon>Fungi</taxon>
        <taxon>Dikarya</taxon>
        <taxon>Ascomycota</taxon>
        <taxon>Saccharomycotina</taxon>
        <taxon>Pichiomycetes</taxon>
        <taxon>Pichiales</taxon>
        <taxon>Pichiaceae</taxon>
        <taxon>Ogataea</taxon>
    </lineage>
</organism>
<dbReference type="GO" id="GO:0005829">
    <property type="term" value="C:cytosol"/>
    <property type="evidence" value="ECO:0007669"/>
    <property type="project" value="TreeGrafter"/>
</dbReference>
<evidence type="ECO:0000313" key="4">
    <source>
        <dbReference type="EMBL" id="KAH3664882.1"/>
    </source>
</evidence>
<keyword evidence="1" id="KW-0833">Ubl conjugation pathway</keyword>
<dbReference type="InterPro" id="IPR003123">
    <property type="entry name" value="VPS9"/>
</dbReference>
<dbReference type="PANTHER" id="PTHR23101">
    <property type="entry name" value="RAB GDP/GTP EXCHANGE FACTOR"/>
    <property type="match status" value="1"/>
</dbReference>
<dbReference type="GO" id="GO:0016192">
    <property type="term" value="P:vesicle-mediated transport"/>
    <property type="evidence" value="ECO:0007669"/>
    <property type="project" value="InterPro"/>
</dbReference>
<keyword evidence="2" id="KW-0175">Coiled coil</keyword>
<dbReference type="Proteomes" id="UP000788993">
    <property type="component" value="Unassembled WGS sequence"/>
</dbReference>
<dbReference type="InterPro" id="IPR041804">
    <property type="entry name" value="Vps9_CUE"/>
</dbReference>
<dbReference type="AlphaFoldDB" id="A0A1B7SET9"/>
<feature type="compositionally biased region" description="Low complexity" evidence="3">
    <location>
        <begin position="17"/>
        <end position="36"/>
    </location>
</feature>
<dbReference type="PROSITE" id="PS51140">
    <property type="entry name" value="CUE"/>
    <property type="match status" value="1"/>
</dbReference>
<dbReference type="InterPro" id="IPR003892">
    <property type="entry name" value="CUE"/>
</dbReference>
<reference evidence="4" key="2">
    <citation type="submission" date="2021-01" db="EMBL/GenBank/DDBJ databases">
        <authorList>
            <person name="Schikora-Tamarit M.A."/>
        </authorList>
    </citation>
    <scope>NUCLEOTIDE SEQUENCE</scope>
    <source>
        <strain evidence="4">NCAIM Y.01608</strain>
    </source>
</reference>
<proteinExistence type="predicted"/>
<feature type="region of interest" description="Disordered" evidence="3">
    <location>
        <begin position="17"/>
        <end position="199"/>
    </location>
</feature>
<name>A0A1B7SET9_9ASCO</name>
<dbReference type="RefSeq" id="XP_018209913.1">
    <property type="nucleotide sequence ID" value="XM_018353386.1"/>
</dbReference>
<evidence type="ECO:0000256" key="1">
    <source>
        <dbReference type="ARBA" id="ARBA00022786"/>
    </source>
</evidence>
<dbReference type="EMBL" id="JAEUBD010001178">
    <property type="protein sequence ID" value="KAH3664882.1"/>
    <property type="molecule type" value="Genomic_DNA"/>
</dbReference>
<dbReference type="CDD" id="cd14369">
    <property type="entry name" value="CUE_VPS9_like"/>
    <property type="match status" value="1"/>
</dbReference>
<dbReference type="SUPFAM" id="SSF109993">
    <property type="entry name" value="VPS9 domain"/>
    <property type="match status" value="1"/>
</dbReference>
<dbReference type="GO" id="GO:0005085">
    <property type="term" value="F:guanyl-nucleotide exchange factor activity"/>
    <property type="evidence" value="ECO:0007669"/>
    <property type="project" value="InterPro"/>
</dbReference>
<dbReference type="SUPFAM" id="SSF46934">
    <property type="entry name" value="UBA-like"/>
    <property type="match status" value="1"/>
</dbReference>